<evidence type="ECO:0000313" key="2">
    <source>
        <dbReference type="Proteomes" id="UP001642487"/>
    </source>
</evidence>
<accession>A0ABP0YVI9</accession>
<sequence length="102" mass="12046">MQIEPTLVVAQRATTALDPLSWLWVRIWCLEIQDFGGCWLIVEQIQGFSTQLRIKIEPKSKLHLDQIELISRRAKKIIAFDHDWHHHHHHHHHHEGALLMSS</sequence>
<reference evidence="1 2" key="1">
    <citation type="submission" date="2024-03" db="EMBL/GenBank/DDBJ databases">
        <authorList>
            <person name="Gkanogiannis A."/>
            <person name="Becerra Lopez-Lavalle L."/>
        </authorList>
    </citation>
    <scope>NUCLEOTIDE SEQUENCE [LARGE SCALE GENOMIC DNA]</scope>
</reference>
<gene>
    <name evidence="1" type="ORF">CITCOLO1_LOCUS14595</name>
</gene>
<keyword evidence="2" id="KW-1185">Reference proteome</keyword>
<organism evidence="1 2">
    <name type="scientific">Citrullus colocynthis</name>
    <name type="common">colocynth</name>
    <dbReference type="NCBI Taxonomy" id="252529"/>
    <lineage>
        <taxon>Eukaryota</taxon>
        <taxon>Viridiplantae</taxon>
        <taxon>Streptophyta</taxon>
        <taxon>Embryophyta</taxon>
        <taxon>Tracheophyta</taxon>
        <taxon>Spermatophyta</taxon>
        <taxon>Magnoliopsida</taxon>
        <taxon>eudicotyledons</taxon>
        <taxon>Gunneridae</taxon>
        <taxon>Pentapetalae</taxon>
        <taxon>rosids</taxon>
        <taxon>fabids</taxon>
        <taxon>Cucurbitales</taxon>
        <taxon>Cucurbitaceae</taxon>
        <taxon>Benincaseae</taxon>
        <taxon>Citrullus</taxon>
    </lineage>
</organism>
<evidence type="ECO:0000313" key="1">
    <source>
        <dbReference type="EMBL" id="CAK9322447.1"/>
    </source>
</evidence>
<protein>
    <submittedName>
        <fullName evidence="1">Uncharacterized protein</fullName>
    </submittedName>
</protein>
<dbReference type="Proteomes" id="UP001642487">
    <property type="component" value="Chromosome 5"/>
</dbReference>
<dbReference type="EMBL" id="OZ021739">
    <property type="protein sequence ID" value="CAK9322447.1"/>
    <property type="molecule type" value="Genomic_DNA"/>
</dbReference>
<name>A0ABP0YVI9_9ROSI</name>
<proteinExistence type="predicted"/>